<dbReference type="Pfam" id="PF01548">
    <property type="entry name" value="DEDD_Tnp_IS110"/>
    <property type="match status" value="1"/>
</dbReference>
<keyword evidence="5" id="KW-1185">Reference proteome</keyword>
<feature type="domain" description="TonB-dependent receptor plug" evidence="3">
    <location>
        <begin position="264"/>
        <end position="298"/>
    </location>
</feature>
<evidence type="ECO:0000259" key="1">
    <source>
        <dbReference type="Pfam" id="PF01548"/>
    </source>
</evidence>
<evidence type="ECO:0000259" key="2">
    <source>
        <dbReference type="Pfam" id="PF02371"/>
    </source>
</evidence>
<dbReference type="Pfam" id="PF02371">
    <property type="entry name" value="Transposase_20"/>
    <property type="match status" value="1"/>
</dbReference>
<dbReference type="Gene3D" id="2.170.130.10">
    <property type="entry name" value="TonB-dependent receptor, plug domain"/>
    <property type="match status" value="1"/>
</dbReference>
<dbReference type="InterPro" id="IPR047650">
    <property type="entry name" value="Transpos_IS110"/>
</dbReference>
<evidence type="ECO:0000259" key="3">
    <source>
        <dbReference type="Pfam" id="PF07715"/>
    </source>
</evidence>
<sequence length="533" mass="57658">MTCYVGLDVSMKETAICVVDETGDRIWDGKSRTDPDAIAAVLARRAAGAVRIGIETGPMTVWLWHALTERELPVVCLHARHAAAALKLQMNKTDRNDAFGLARLVRSGWYRPVAVRSMDTHRLRALLITRDQLVGMSTALINKIRGLAKTFGILVGPGKGGTFERQVRATLPDDPVVAALFESLLAMLSTLREQQLAIAKQLGRVARQSGACRLMMTMPGVGPLTAVSFMTTIEDPHRFRRSQDVGAYLGLTPRRYQSGEVDISFVDLTLIPSSVIERIEVLADGASAIYGSDAVAGVVNVRLRRDLDGAETRLRYGFADGLDEVQASQLAGFHWTGGRLIAAYEYYRRGRLGSADRAYATEDLRAFGGPDYRQDYANPATLIAANGQVFGVPHGQNGTGLTAGDLIPGVANLSDGRHDTDLLPALKRHSAYAALEQDLGSTFKFRAQGFFADRRSSARYFPSNYGGVVVTSTNPFYVDPLGTGEPVTVHYDFRPDLGPPTLDAHVTNWAGAASLNATFGLSTAEQNQASGAE</sequence>
<proteinExistence type="predicted"/>
<gene>
    <name evidence="4" type="ORF">WH159_04075</name>
</gene>
<dbReference type="InterPro" id="IPR012910">
    <property type="entry name" value="Plug_dom"/>
</dbReference>
<evidence type="ECO:0000313" key="4">
    <source>
        <dbReference type="EMBL" id="MEJ5093716.1"/>
    </source>
</evidence>
<dbReference type="RefSeq" id="WP_204991309.1">
    <property type="nucleotide sequence ID" value="NZ_JBBGZA010000001.1"/>
</dbReference>
<dbReference type="InterPro" id="IPR002525">
    <property type="entry name" value="Transp_IS110-like_N"/>
</dbReference>
<dbReference type="InterPro" id="IPR037066">
    <property type="entry name" value="Plug_dom_sf"/>
</dbReference>
<evidence type="ECO:0000313" key="5">
    <source>
        <dbReference type="Proteomes" id="UP001380365"/>
    </source>
</evidence>
<dbReference type="NCBIfam" id="NF033542">
    <property type="entry name" value="transpos_IS110"/>
    <property type="match status" value="1"/>
</dbReference>
<dbReference type="SUPFAM" id="SSF56935">
    <property type="entry name" value="Porins"/>
    <property type="match status" value="1"/>
</dbReference>
<dbReference type="InterPro" id="IPR003346">
    <property type="entry name" value="Transposase_20"/>
</dbReference>
<dbReference type="PANTHER" id="PTHR33055">
    <property type="entry name" value="TRANSPOSASE FOR INSERTION SEQUENCE ELEMENT IS1111A"/>
    <property type="match status" value="1"/>
</dbReference>
<dbReference type="Proteomes" id="UP001380365">
    <property type="component" value="Unassembled WGS sequence"/>
</dbReference>
<dbReference type="EMBL" id="JBBGZA010000001">
    <property type="protein sequence ID" value="MEJ5093716.1"/>
    <property type="molecule type" value="Genomic_DNA"/>
</dbReference>
<comment type="caution">
    <text evidence="4">The sequence shown here is derived from an EMBL/GenBank/DDBJ whole genome shotgun (WGS) entry which is preliminary data.</text>
</comment>
<dbReference type="Pfam" id="PF07715">
    <property type="entry name" value="Plug"/>
    <property type="match status" value="1"/>
</dbReference>
<reference evidence="4 5" key="1">
    <citation type="submission" date="2023-12" db="EMBL/GenBank/DDBJ databases">
        <title>Gut-associated functions are favored during microbiome assembly across C. elegans life.</title>
        <authorList>
            <person name="Zimmermann J."/>
        </authorList>
    </citation>
    <scope>NUCLEOTIDE SEQUENCE [LARGE SCALE GENOMIC DNA]</scope>
    <source>
        <strain evidence="4 5">JUb134</strain>
    </source>
</reference>
<organism evidence="4 5">
    <name type="scientific">Sphingomonas molluscorum</name>
    <dbReference type="NCBI Taxonomy" id="418184"/>
    <lineage>
        <taxon>Bacteria</taxon>
        <taxon>Pseudomonadati</taxon>
        <taxon>Pseudomonadota</taxon>
        <taxon>Alphaproteobacteria</taxon>
        <taxon>Sphingomonadales</taxon>
        <taxon>Sphingomonadaceae</taxon>
        <taxon>Sphingomonas</taxon>
    </lineage>
</organism>
<feature type="domain" description="Transposase IS110-like N-terminal" evidence="1">
    <location>
        <begin position="5"/>
        <end position="147"/>
    </location>
</feature>
<accession>A0ABU8Q1V4</accession>
<dbReference type="PANTHER" id="PTHR33055:SF3">
    <property type="entry name" value="PUTATIVE TRANSPOSASE FOR IS117-RELATED"/>
    <property type="match status" value="1"/>
</dbReference>
<name>A0ABU8Q1V4_9SPHN</name>
<feature type="domain" description="Transposase IS116/IS110/IS902 C-terminal" evidence="2">
    <location>
        <begin position="212"/>
        <end position="261"/>
    </location>
</feature>
<protein>
    <submittedName>
        <fullName evidence="4">IS110 family transposase</fullName>
    </submittedName>
</protein>